<dbReference type="SUPFAM" id="SSF53474">
    <property type="entry name" value="alpha/beta-Hydrolases"/>
    <property type="match status" value="1"/>
</dbReference>
<dbReference type="PANTHER" id="PTHR48081:SF6">
    <property type="entry name" value="PEPTIDASE S9 PROLYL OLIGOPEPTIDASE CATALYTIC DOMAIN-CONTAINING PROTEIN"/>
    <property type="match status" value="1"/>
</dbReference>
<evidence type="ECO:0000256" key="2">
    <source>
        <dbReference type="SAM" id="SignalP"/>
    </source>
</evidence>
<protein>
    <submittedName>
        <fullName evidence="4">Alpha/beta hydrolase</fullName>
    </submittedName>
</protein>
<dbReference type="InterPro" id="IPR029058">
    <property type="entry name" value="AB_hydrolase_fold"/>
</dbReference>
<evidence type="ECO:0000313" key="5">
    <source>
        <dbReference type="Proteomes" id="UP000650424"/>
    </source>
</evidence>
<dbReference type="GO" id="GO:0016787">
    <property type="term" value="F:hydrolase activity"/>
    <property type="evidence" value="ECO:0007669"/>
    <property type="project" value="UniProtKB-KW"/>
</dbReference>
<dbReference type="PANTHER" id="PTHR48081">
    <property type="entry name" value="AB HYDROLASE SUPERFAMILY PROTEIN C4A8.06C"/>
    <property type="match status" value="1"/>
</dbReference>
<reference evidence="4 5" key="1">
    <citation type="submission" date="2020-08" db="EMBL/GenBank/DDBJ databases">
        <title>Novel species isolated from subtropical streams in China.</title>
        <authorList>
            <person name="Lu H."/>
        </authorList>
    </citation>
    <scope>NUCLEOTIDE SEQUENCE [LARGE SCALE GENOMIC DNA]</scope>
    <source>
        <strain evidence="4 5">CY18W</strain>
    </source>
</reference>
<dbReference type="EMBL" id="JACOGF010000003">
    <property type="protein sequence ID" value="MBC3917197.1"/>
    <property type="molecule type" value="Genomic_DNA"/>
</dbReference>
<organism evidence="4 5">
    <name type="scientific">Undibacterium hunanense</name>
    <dbReference type="NCBI Taxonomy" id="2762292"/>
    <lineage>
        <taxon>Bacteria</taxon>
        <taxon>Pseudomonadati</taxon>
        <taxon>Pseudomonadota</taxon>
        <taxon>Betaproteobacteria</taxon>
        <taxon>Burkholderiales</taxon>
        <taxon>Oxalobacteraceae</taxon>
        <taxon>Undibacterium</taxon>
    </lineage>
</organism>
<keyword evidence="5" id="KW-1185">Reference proteome</keyword>
<keyword evidence="1 4" id="KW-0378">Hydrolase</keyword>
<evidence type="ECO:0000256" key="1">
    <source>
        <dbReference type="ARBA" id="ARBA00022801"/>
    </source>
</evidence>
<dbReference type="RefSeq" id="WP_186946442.1">
    <property type="nucleotide sequence ID" value="NZ_JACOGF010000003.1"/>
</dbReference>
<feature type="domain" description="BD-FAE-like" evidence="3">
    <location>
        <begin position="58"/>
        <end position="252"/>
    </location>
</feature>
<dbReference type="Pfam" id="PF20434">
    <property type="entry name" value="BD-FAE"/>
    <property type="match status" value="1"/>
</dbReference>
<dbReference type="InterPro" id="IPR050300">
    <property type="entry name" value="GDXG_lipolytic_enzyme"/>
</dbReference>
<proteinExistence type="predicted"/>
<dbReference type="Proteomes" id="UP000650424">
    <property type="component" value="Unassembled WGS sequence"/>
</dbReference>
<gene>
    <name evidence="4" type="ORF">H8L32_06895</name>
</gene>
<name>A0ABR6ZMT0_9BURK</name>
<feature type="chain" id="PRO_5047484421" evidence="2">
    <location>
        <begin position="20"/>
        <end position="306"/>
    </location>
</feature>
<dbReference type="Gene3D" id="3.40.50.1820">
    <property type="entry name" value="alpha/beta hydrolase"/>
    <property type="match status" value="1"/>
</dbReference>
<evidence type="ECO:0000313" key="4">
    <source>
        <dbReference type="EMBL" id="MBC3917197.1"/>
    </source>
</evidence>
<accession>A0ABR6ZMT0</accession>
<dbReference type="InterPro" id="IPR049492">
    <property type="entry name" value="BD-FAE-like_dom"/>
</dbReference>
<feature type="signal peptide" evidence="2">
    <location>
        <begin position="1"/>
        <end position="19"/>
    </location>
</feature>
<keyword evidence="2" id="KW-0732">Signal</keyword>
<sequence length="306" mass="32814">MKRLFFTLLLTLSSISSHAQSSAISLWPEGVPGAKNIGPEQVADGRTSNVSEPNLTFYPAAADRKNGSVVIICPGGGYVRLSTLREGEQYAHWLSTLGVSSFVLKSRLAEFGHPAPLQDVLRAIRLVRSSAAQYGIDPNRIGVMGSSAGGHLAASAGTLFDHPLGRTGAALDGVNARPDFMILMYPVITMQDPSVHAGSRKALLGASPSAESMQLMSLEKQVSSTTPPTLLIHTQNDKTVPVENSILFYQALTKAGVPAEMLLFERGTHGMAMRLGNGNASEWPHRAEEWLRDKKILQADSQSQGK</sequence>
<comment type="caution">
    <text evidence="4">The sequence shown here is derived from an EMBL/GenBank/DDBJ whole genome shotgun (WGS) entry which is preliminary data.</text>
</comment>
<evidence type="ECO:0000259" key="3">
    <source>
        <dbReference type="Pfam" id="PF20434"/>
    </source>
</evidence>